<reference evidence="1" key="1">
    <citation type="journal article" date="2021" name="Sci. Rep.">
        <title>Diploid genomic architecture of Nitzschia inconspicua, an elite biomass production diatom.</title>
        <authorList>
            <person name="Oliver A."/>
            <person name="Podell S."/>
            <person name="Pinowska A."/>
            <person name="Traller J.C."/>
            <person name="Smith S.R."/>
            <person name="McClure R."/>
            <person name="Beliaev A."/>
            <person name="Bohutskyi P."/>
            <person name="Hill E.A."/>
            <person name="Rabines A."/>
            <person name="Zheng H."/>
            <person name="Allen L.Z."/>
            <person name="Kuo A."/>
            <person name="Grigoriev I.V."/>
            <person name="Allen A.E."/>
            <person name="Hazlebeck D."/>
            <person name="Allen E.E."/>
        </authorList>
    </citation>
    <scope>NUCLEOTIDE SEQUENCE</scope>
    <source>
        <strain evidence="1">Hildebrandi</strain>
    </source>
</reference>
<dbReference type="EMBL" id="JAGRRH010000010">
    <property type="protein sequence ID" value="KAG7363198.1"/>
    <property type="molecule type" value="Genomic_DNA"/>
</dbReference>
<evidence type="ECO:0000313" key="1">
    <source>
        <dbReference type="EMBL" id="KAG7363198.1"/>
    </source>
</evidence>
<sequence>MAADDPDKILYLNLIIHDVTEAVKARVSKKLERAVMIPNAVKAQAATRAGHMTSPKYVAQALAQSLCKKIPENMQKQGVTVELEEVFREHTFVVLQLKIKHVNPLTIMTSAWTEYGLSWILESIGQSNRRFVEDCYLPNMVTSLLAATVPKMLAEKMSDKKIDAETKVLRAAEQALYFYEKLNELRSSDHWDQRFTLNPIKTIYKRMSSSSTTCSITSGTAQPEEDESLVATSACSSSWSFPL</sequence>
<accession>A0A9K3LKC0</accession>
<reference evidence="1" key="2">
    <citation type="submission" date="2021-04" db="EMBL/GenBank/DDBJ databases">
        <authorList>
            <person name="Podell S."/>
        </authorList>
    </citation>
    <scope>NUCLEOTIDE SEQUENCE</scope>
    <source>
        <strain evidence="1">Hildebrandi</strain>
    </source>
</reference>
<evidence type="ECO:0000313" key="2">
    <source>
        <dbReference type="Proteomes" id="UP000693970"/>
    </source>
</evidence>
<dbReference type="OrthoDB" id="50868at2759"/>
<gene>
    <name evidence="1" type="ORF">IV203_026558</name>
</gene>
<keyword evidence="2" id="KW-1185">Reference proteome</keyword>
<name>A0A9K3LKC0_9STRA</name>
<dbReference type="Proteomes" id="UP000693970">
    <property type="component" value="Unassembled WGS sequence"/>
</dbReference>
<protein>
    <submittedName>
        <fullName evidence="1">Uncharacterized protein</fullName>
    </submittedName>
</protein>
<dbReference type="AlphaFoldDB" id="A0A9K3LKC0"/>
<organism evidence="1 2">
    <name type="scientific">Nitzschia inconspicua</name>
    <dbReference type="NCBI Taxonomy" id="303405"/>
    <lineage>
        <taxon>Eukaryota</taxon>
        <taxon>Sar</taxon>
        <taxon>Stramenopiles</taxon>
        <taxon>Ochrophyta</taxon>
        <taxon>Bacillariophyta</taxon>
        <taxon>Bacillariophyceae</taxon>
        <taxon>Bacillariophycidae</taxon>
        <taxon>Bacillariales</taxon>
        <taxon>Bacillariaceae</taxon>
        <taxon>Nitzschia</taxon>
    </lineage>
</organism>
<comment type="caution">
    <text evidence="1">The sequence shown here is derived from an EMBL/GenBank/DDBJ whole genome shotgun (WGS) entry which is preliminary data.</text>
</comment>
<proteinExistence type="predicted"/>